<organism evidence="13 14">
    <name type="scientific">Elizabethkingia meningoseptica</name>
    <name type="common">Chryseobacterium meningosepticum</name>
    <dbReference type="NCBI Taxonomy" id="238"/>
    <lineage>
        <taxon>Bacteria</taxon>
        <taxon>Pseudomonadati</taxon>
        <taxon>Bacteroidota</taxon>
        <taxon>Flavobacteriia</taxon>
        <taxon>Flavobacteriales</taxon>
        <taxon>Weeksellaceae</taxon>
        <taxon>Elizabethkingia</taxon>
    </lineage>
</organism>
<comment type="caution">
    <text evidence="13">The sequence shown here is derived from an EMBL/GenBank/DDBJ whole genome shotgun (WGS) entry which is preliminary data.</text>
</comment>
<keyword evidence="3 8" id="KW-1134">Transmembrane beta strand</keyword>
<dbReference type="OrthoDB" id="9768177at2"/>
<name>A0A1V3U4M9_ELIME</name>
<evidence type="ECO:0000256" key="6">
    <source>
        <dbReference type="ARBA" id="ARBA00023136"/>
    </source>
</evidence>
<dbReference type="NCBIfam" id="TIGR04056">
    <property type="entry name" value="OMP_RagA_SusC"/>
    <property type="match status" value="1"/>
</dbReference>
<dbReference type="Gene3D" id="2.170.130.10">
    <property type="entry name" value="TonB-dependent receptor, plug domain"/>
    <property type="match status" value="1"/>
</dbReference>
<dbReference type="InterPro" id="IPR012910">
    <property type="entry name" value="Plug_dom"/>
</dbReference>
<feature type="chain" id="PRO_5010707613" evidence="10">
    <location>
        <begin position="23"/>
        <end position="995"/>
    </location>
</feature>
<evidence type="ECO:0000256" key="10">
    <source>
        <dbReference type="SAM" id="SignalP"/>
    </source>
</evidence>
<evidence type="ECO:0000259" key="12">
    <source>
        <dbReference type="Pfam" id="PF07715"/>
    </source>
</evidence>
<dbReference type="SMR" id="A0A1V3U4M9"/>
<dbReference type="InterPro" id="IPR039426">
    <property type="entry name" value="TonB-dep_rcpt-like"/>
</dbReference>
<gene>
    <name evidence="13" type="ORF">BMF97_01560</name>
</gene>
<evidence type="ECO:0000256" key="4">
    <source>
        <dbReference type="ARBA" id="ARBA00022692"/>
    </source>
</evidence>
<dbReference type="STRING" id="238.BBD35_02550"/>
<dbReference type="GO" id="GO:0009279">
    <property type="term" value="C:cell outer membrane"/>
    <property type="evidence" value="ECO:0007669"/>
    <property type="project" value="UniProtKB-SubCell"/>
</dbReference>
<protein>
    <submittedName>
        <fullName evidence="13">SusC/RagA family TonB-linked outer membrane protein</fullName>
    </submittedName>
</protein>
<comment type="subcellular location">
    <subcellularLocation>
        <location evidence="1 8">Cell outer membrane</location>
        <topology evidence="1 8">Multi-pass membrane protein</topology>
    </subcellularLocation>
</comment>
<evidence type="ECO:0000259" key="11">
    <source>
        <dbReference type="Pfam" id="PF00593"/>
    </source>
</evidence>
<keyword evidence="14" id="KW-1185">Reference proteome</keyword>
<feature type="signal peptide" evidence="10">
    <location>
        <begin position="1"/>
        <end position="22"/>
    </location>
</feature>
<accession>A0A1V3U4M9</accession>
<dbReference type="Proteomes" id="UP000188947">
    <property type="component" value="Unassembled WGS sequence"/>
</dbReference>
<evidence type="ECO:0000256" key="9">
    <source>
        <dbReference type="RuleBase" id="RU003357"/>
    </source>
</evidence>
<keyword evidence="7 8" id="KW-0998">Cell outer membrane</keyword>
<keyword evidence="4 8" id="KW-0812">Transmembrane</keyword>
<comment type="similarity">
    <text evidence="8 9">Belongs to the TonB-dependent receptor family.</text>
</comment>
<dbReference type="Pfam" id="PF07715">
    <property type="entry name" value="Plug"/>
    <property type="match status" value="1"/>
</dbReference>
<dbReference type="PROSITE" id="PS52016">
    <property type="entry name" value="TONB_DEPENDENT_REC_3"/>
    <property type="match status" value="1"/>
</dbReference>
<feature type="domain" description="TonB-dependent receptor-like beta-barrel" evidence="11">
    <location>
        <begin position="356"/>
        <end position="897"/>
    </location>
</feature>
<dbReference type="SUPFAM" id="SSF56935">
    <property type="entry name" value="Porins"/>
    <property type="match status" value="1"/>
</dbReference>
<dbReference type="AlphaFoldDB" id="A0A1V3U4M9"/>
<evidence type="ECO:0000256" key="1">
    <source>
        <dbReference type="ARBA" id="ARBA00004571"/>
    </source>
</evidence>
<dbReference type="eggNOG" id="COG1629">
    <property type="taxonomic scope" value="Bacteria"/>
</dbReference>
<dbReference type="InterPro" id="IPR037066">
    <property type="entry name" value="Plug_dom_sf"/>
</dbReference>
<dbReference type="Pfam" id="PF00593">
    <property type="entry name" value="TonB_dep_Rec_b-barrel"/>
    <property type="match status" value="1"/>
</dbReference>
<evidence type="ECO:0000313" key="13">
    <source>
        <dbReference type="EMBL" id="OOH97983.1"/>
    </source>
</evidence>
<feature type="domain" description="TonB-dependent receptor plug" evidence="12">
    <location>
        <begin position="53"/>
        <end position="159"/>
    </location>
</feature>
<keyword evidence="2 8" id="KW-0813">Transport</keyword>
<evidence type="ECO:0000256" key="3">
    <source>
        <dbReference type="ARBA" id="ARBA00022452"/>
    </source>
</evidence>
<keyword evidence="10" id="KW-0732">Signal</keyword>
<keyword evidence="6 8" id="KW-0472">Membrane</keyword>
<reference evidence="13 14" key="1">
    <citation type="submission" date="2016-11" db="EMBL/GenBank/DDBJ databases">
        <title>Genome sequence and comparative genomic analysis of clinical strain Elizabethkingia meningoseptica 61421 PRCM.</title>
        <authorList>
            <person name="Wang M."/>
            <person name="Hu S."/>
            <person name="Cao L."/>
            <person name="Jiang T."/>
            <person name="Zhou Y."/>
            <person name="Ming D."/>
        </authorList>
    </citation>
    <scope>NUCLEOTIDE SEQUENCE [LARGE SCALE GENOMIC DNA]</scope>
    <source>
        <strain evidence="13 14">61421 PRCM</strain>
    </source>
</reference>
<sequence length="995" mass="110126">MNRITNCVIVVVLTSAISLVSAQKKKADTIGNVKDIGEVVVTGALGIKKKVDAQTSAQQVVSAKELNQAASPNAISALTGKVSGMQITNTSSTVTGQYSINIRGARTITGSNEALVVIDNVISSAQALSQLPPEVIESINVIKGGSGATLYGSQGINGVVVVTTKRGTKSQRMTATLTSSIDFETVGKMPARQSEYGQGWSGDKINVENGAWGWAFNDPKYAGTMQPYGIPLYDYNGNGRIDYNPDNSKPTPDDPAAIQSPFRSFGNDEVRRFFQTGSLFQNTLSINAGNGDTYLLMTLNNVDRDFMIKDDILKRTSGMIKAGTKLGKWSFEGVLNYSRQKTSTTTGDIYYQLLQSATDIPITRWRDYPEQAYGWNKYYQNPYWNIKHVRFNELRNYFNVIGGVQYEVNSHINLSYKGNVQFTNIENNQHNDGWSSKILDATTIVSSYYKYDTNLANYYGDFIATFNYDLAQDLGMIFNVGHNYQEWRSNYMSAGGTGLQAPGIYQVWNLTNPAAPTSLNNRSYFRNMHSFFANLDLNYKSFLFLNAAARYESTSILPVNNRSYFYPTVGVSFVPTKAFNFMKNGSVLNYLKVAANISRVGQSSAIDIYSVNDVSLLAGGYPYSGGPFSFILNTTPTDKDIRPEFTTKKEVNLSFALFNDRVSFDGALYQEDTDDLITRASTSNASGITSRLFNIGKLRGTGFELNLNLVPVKTKDFRWDLGLSLSHQKTVIKKLTDDVKSIPLYSASWYGVYAEEGKELFNLKGIAYQKDDQGRIIVNPTTGLPQVTSTQEDFGRVMPKYIAGLTTTITYKGFRLSAVMDYRTGHKFFSGTLQGYTFNGLNPNSAGFDRNTPYIVPNSVYMSNGAYVVNTDRPIYANSTNNPNSSGYSPVDALANYFGGSSYNSVAENFIFDATAFKIREVALSYTFDRKLLHNTGVNNLTIGVHARNPFEKYAKENRGYNDPETSGNMSYKGIAVNSQYPAVRSYGFDLTVTF</sequence>
<dbReference type="InterPro" id="IPR036942">
    <property type="entry name" value="Beta-barrel_TonB_sf"/>
</dbReference>
<dbReference type="InterPro" id="IPR000531">
    <property type="entry name" value="Beta-barrel_TonB"/>
</dbReference>
<dbReference type="Gene3D" id="2.40.170.20">
    <property type="entry name" value="TonB-dependent receptor, beta-barrel domain"/>
    <property type="match status" value="1"/>
</dbReference>
<proteinExistence type="inferred from homology"/>
<evidence type="ECO:0000256" key="2">
    <source>
        <dbReference type="ARBA" id="ARBA00022448"/>
    </source>
</evidence>
<dbReference type="EMBL" id="MPOG01000001">
    <property type="protein sequence ID" value="OOH97983.1"/>
    <property type="molecule type" value="Genomic_DNA"/>
</dbReference>
<dbReference type="InterPro" id="IPR023996">
    <property type="entry name" value="TonB-dep_OMP_SusC/RagA"/>
</dbReference>
<evidence type="ECO:0000256" key="7">
    <source>
        <dbReference type="ARBA" id="ARBA00023237"/>
    </source>
</evidence>
<evidence type="ECO:0000256" key="5">
    <source>
        <dbReference type="ARBA" id="ARBA00023077"/>
    </source>
</evidence>
<evidence type="ECO:0000256" key="8">
    <source>
        <dbReference type="PROSITE-ProRule" id="PRU01360"/>
    </source>
</evidence>
<evidence type="ECO:0000313" key="14">
    <source>
        <dbReference type="Proteomes" id="UP000188947"/>
    </source>
</evidence>
<keyword evidence="5 9" id="KW-0798">TonB box</keyword>
<dbReference type="RefSeq" id="WP_069215458.1">
    <property type="nucleotide sequence ID" value="NZ_CP016378.1"/>
</dbReference>